<dbReference type="AlphaFoldDB" id="A0A4P9C3F8"/>
<keyword evidence="1" id="KW-0547">Nucleotide-binding</keyword>
<proteinExistence type="predicted"/>
<organism evidence="1 2">
    <name type="scientific">Eubacterium maltosivorans</name>
    <dbReference type="NCBI Taxonomy" id="2041044"/>
    <lineage>
        <taxon>Bacteria</taxon>
        <taxon>Bacillati</taxon>
        <taxon>Bacillota</taxon>
        <taxon>Clostridia</taxon>
        <taxon>Eubacteriales</taxon>
        <taxon>Eubacteriaceae</taxon>
        <taxon>Eubacterium</taxon>
    </lineage>
</organism>
<dbReference type="Pfam" id="PF05673">
    <property type="entry name" value="DUF815"/>
    <property type="match status" value="1"/>
</dbReference>
<name>A0A4P9C3F8_EUBML</name>
<evidence type="ECO:0000313" key="1">
    <source>
        <dbReference type="EMBL" id="QCT69790.1"/>
    </source>
</evidence>
<accession>A0A4P9C3F8</accession>
<dbReference type="InterPro" id="IPR008533">
    <property type="entry name" value="DUF815"/>
</dbReference>
<protein>
    <submittedName>
        <fullName evidence="1">ATP-binding protein</fullName>
    </submittedName>
</protein>
<dbReference type="SUPFAM" id="SSF52540">
    <property type="entry name" value="P-loop containing nucleoside triphosphate hydrolases"/>
    <property type="match status" value="1"/>
</dbReference>
<keyword evidence="1" id="KW-0067">ATP-binding</keyword>
<evidence type="ECO:0000313" key="2">
    <source>
        <dbReference type="Proteomes" id="UP000218387"/>
    </source>
</evidence>
<dbReference type="EMBL" id="CP029487">
    <property type="protein sequence ID" value="QCT69790.1"/>
    <property type="molecule type" value="Genomic_DNA"/>
</dbReference>
<dbReference type="PANTHER" id="PTHR42935:SF1">
    <property type="entry name" value="SLR0930 PROTEIN"/>
    <property type="match status" value="1"/>
</dbReference>
<dbReference type="RefSeq" id="WP_074618221.1">
    <property type="nucleotide sequence ID" value="NZ_CP029487.1"/>
</dbReference>
<keyword evidence="2" id="KW-1185">Reference proteome</keyword>
<gene>
    <name evidence="1" type="ORF">CPZ25_000220</name>
</gene>
<dbReference type="PANTHER" id="PTHR42935">
    <property type="entry name" value="SLR0930 PROTEIN"/>
    <property type="match status" value="1"/>
</dbReference>
<dbReference type="KEGG" id="emt:CPZ25_000220"/>
<dbReference type="InterPro" id="IPR027417">
    <property type="entry name" value="P-loop_NTPase"/>
</dbReference>
<reference evidence="1 2" key="1">
    <citation type="submission" date="2018-05" db="EMBL/GenBank/DDBJ databases">
        <title>Genome comparison of Eubacterium sp.</title>
        <authorList>
            <person name="Feng Y."/>
            <person name="Sanchez-Andrea I."/>
            <person name="Stams A.J.M."/>
            <person name="De Vos W.M."/>
        </authorList>
    </citation>
    <scope>NUCLEOTIDE SEQUENCE [LARGE SCALE GENOMIC DNA]</scope>
    <source>
        <strain evidence="1 2">YI</strain>
    </source>
</reference>
<dbReference type="GO" id="GO:0005524">
    <property type="term" value="F:ATP binding"/>
    <property type="evidence" value="ECO:0007669"/>
    <property type="project" value="UniProtKB-KW"/>
</dbReference>
<sequence length="439" mass="50634">MTTESSDNINRVIASDIFSTLSFYRPVLEHPILKDFLILSKAYESGLKGAEYRKEYLDTYYHLKSLMLGYSFNKSEDTNYAKTPWKDFLITQIVGNENPLTLLFERGPVTKQHPFAKSMYHEFEIFMKLYHFDWDTFLKETNLDDTNIFSAHIFFPVPPCDEIDLAFSTENIDKAFTATNEYINHHGLGIFEINVSFKIVDGGRLSPITNQKYKPMDSLVGYDMQKKELIANTASFINNYTGLNVLLQGDMGTGKSTMVKALLDTFKDTKLKMVEIKKDQLEYIPSVIEYVKKRPYPFILFIDDLSFDEDDADYKIFKNVMEGSLEENPQNVLIYATSNKRHLVTETMSERDNAVHTKDVMEEKLSLSSRFGLVLTFEVPNQKGYLSMVLELAKEAGINMPAARIESLAIQWELRHLNRSGRTAEQFIDYLKINSFTED</sequence>
<dbReference type="Proteomes" id="UP000218387">
    <property type="component" value="Chromosome"/>
</dbReference>
<dbReference type="Gene3D" id="3.40.50.300">
    <property type="entry name" value="P-loop containing nucleotide triphosphate hydrolases"/>
    <property type="match status" value="1"/>
</dbReference>